<evidence type="ECO:0000256" key="1">
    <source>
        <dbReference type="SAM" id="Phobius"/>
    </source>
</evidence>
<keyword evidence="1" id="KW-0472">Membrane</keyword>
<organism evidence="2">
    <name type="scientific">marine sediment metagenome</name>
    <dbReference type="NCBI Taxonomy" id="412755"/>
    <lineage>
        <taxon>unclassified sequences</taxon>
        <taxon>metagenomes</taxon>
        <taxon>ecological metagenomes</taxon>
    </lineage>
</organism>
<feature type="transmembrane region" description="Helical" evidence="1">
    <location>
        <begin position="91"/>
        <end position="109"/>
    </location>
</feature>
<name>X1GR26_9ZZZZ</name>
<proteinExistence type="predicted"/>
<dbReference type="EMBL" id="BARU01008677">
    <property type="protein sequence ID" value="GAH44044.1"/>
    <property type="molecule type" value="Genomic_DNA"/>
</dbReference>
<dbReference type="AlphaFoldDB" id="X1GR26"/>
<accession>X1GR26</accession>
<evidence type="ECO:0000313" key="2">
    <source>
        <dbReference type="EMBL" id="GAH44044.1"/>
    </source>
</evidence>
<reference evidence="2" key="1">
    <citation type="journal article" date="2014" name="Front. Microbiol.">
        <title>High frequency of phylogenetically diverse reductive dehalogenase-homologous genes in deep subseafloor sedimentary metagenomes.</title>
        <authorList>
            <person name="Kawai M."/>
            <person name="Futagami T."/>
            <person name="Toyoda A."/>
            <person name="Takaki Y."/>
            <person name="Nishi S."/>
            <person name="Hori S."/>
            <person name="Arai W."/>
            <person name="Tsubouchi T."/>
            <person name="Morono Y."/>
            <person name="Uchiyama I."/>
            <person name="Ito T."/>
            <person name="Fujiyama A."/>
            <person name="Inagaki F."/>
            <person name="Takami H."/>
        </authorList>
    </citation>
    <scope>NUCLEOTIDE SEQUENCE</scope>
    <source>
        <strain evidence="2">Expedition CK06-06</strain>
    </source>
</reference>
<gene>
    <name evidence="2" type="ORF">S03H2_16908</name>
</gene>
<comment type="caution">
    <text evidence="2">The sequence shown here is derived from an EMBL/GenBank/DDBJ whole genome shotgun (WGS) entry which is preliminary data.</text>
</comment>
<keyword evidence="1" id="KW-1133">Transmembrane helix</keyword>
<keyword evidence="1" id="KW-0812">Transmembrane</keyword>
<protein>
    <submittedName>
        <fullName evidence="2">Uncharacterized protein</fullName>
    </submittedName>
</protein>
<sequence length="126" mass="14612">MSDEKYRKAAFIITKAGVLPTPVNKTLIEILKLLLTEDELDFINAFKRKTSQTMEQLKKSSRLLESQILSFVKGLAKKGFIFNQPSSKGVMVYRLLPLLMVGAFEYLYMKKIEYNEMDKKLAKMFF</sequence>